<accession>A0A0A9A0L2</accession>
<protein>
    <submittedName>
        <fullName evidence="2">Uncharacterized protein</fullName>
    </submittedName>
</protein>
<proteinExistence type="predicted"/>
<sequence>MSTSSKSNKQRHVIARSQTIVSAMK</sequence>
<evidence type="ECO:0000313" key="2">
    <source>
        <dbReference type="EMBL" id="JAD45179.1"/>
    </source>
</evidence>
<organism evidence="2">
    <name type="scientific">Arundo donax</name>
    <name type="common">Giant reed</name>
    <name type="synonym">Donax arundinaceus</name>
    <dbReference type="NCBI Taxonomy" id="35708"/>
    <lineage>
        <taxon>Eukaryota</taxon>
        <taxon>Viridiplantae</taxon>
        <taxon>Streptophyta</taxon>
        <taxon>Embryophyta</taxon>
        <taxon>Tracheophyta</taxon>
        <taxon>Spermatophyta</taxon>
        <taxon>Magnoliopsida</taxon>
        <taxon>Liliopsida</taxon>
        <taxon>Poales</taxon>
        <taxon>Poaceae</taxon>
        <taxon>PACMAD clade</taxon>
        <taxon>Arundinoideae</taxon>
        <taxon>Arundineae</taxon>
        <taxon>Arundo</taxon>
    </lineage>
</organism>
<name>A0A0A9A0L2_ARUDO</name>
<reference evidence="2" key="1">
    <citation type="submission" date="2014-09" db="EMBL/GenBank/DDBJ databases">
        <authorList>
            <person name="Magalhaes I.L.F."/>
            <person name="Oliveira U."/>
            <person name="Santos F.R."/>
            <person name="Vidigal T.H.D.A."/>
            <person name="Brescovit A.D."/>
            <person name="Santos A.J."/>
        </authorList>
    </citation>
    <scope>NUCLEOTIDE SEQUENCE</scope>
    <source>
        <tissue evidence="2">Shoot tissue taken approximately 20 cm above the soil surface</tissue>
    </source>
</reference>
<reference evidence="2" key="2">
    <citation type="journal article" date="2015" name="Data Brief">
        <title>Shoot transcriptome of the giant reed, Arundo donax.</title>
        <authorList>
            <person name="Barrero R.A."/>
            <person name="Guerrero F.D."/>
            <person name="Moolhuijzen P."/>
            <person name="Goolsby J.A."/>
            <person name="Tidwell J."/>
            <person name="Bellgard S.E."/>
            <person name="Bellgard M.I."/>
        </authorList>
    </citation>
    <scope>NUCLEOTIDE SEQUENCE</scope>
    <source>
        <tissue evidence="2">Shoot tissue taken approximately 20 cm above the soil surface</tissue>
    </source>
</reference>
<feature type="region of interest" description="Disordered" evidence="1">
    <location>
        <begin position="1"/>
        <end position="25"/>
    </location>
</feature>
<feature type="compositionally biased region" description="Polar residues" evidence="1">
    <location>
        <begin position="16"/>
        <end position="25"/>
    </location>
</feature>
<evidence type="ECO:0000256" key="1">
    <source>
        <dbReference type="SAM" id="MobiDB-lite"/>
    </source>
</evidence>
<dbReference type="EMBL" id="GBRH01252716">
    <property type="protein sequence ID" value="JAD45179.1"/>
    <property type="molecule type" value="Transcribed_RNA"/>
</dbReference>
<dbReference type="AlphaFoldDB" id="A0A0A9A0L2"/>